<evidence type="ECO:0000256" key="1">
    <source>
        <dbReference type="SAM" id="MobiDB-lite"/>
    </source>
</evidence>
<organism evidence="2 3">
    <name type="scientific">Choanephora cucurbitarum</name>
    <dbReference type="NCBI Taxonomy" id="101091"/>
    <lineage>
        <taxon>Eukaryota</taxon>
        <taxon>Fungi</taxon>
        <taxon>Fungi incertae sedis</taxon>
        <taxon>Mucoromycota</taxon>
        <taxon>Mucoromycotina</taxon>
        <taxon>Mucoromycetes</taxon>
        <taxon>Mucorales</taxon>
        <taxon>Mucorineae</taxon>
        <taxon>Choanephoraceae</taxon>
        <taxon>Choanephoroideae</taxon>
        <taxon>Choanephora</taxon>
    </lineage>
</organism>
<dbReference type="EMBL" id="LUGH01000435">
    <property type="protein sequence ID" value="OBZ85081.1"/>
    <property type="molecule type" value="Genomic_DNA"/>
</dbReference>
<feature type="region of interest" description="Disordered" evidence="1">
    <location>
        <begin position="33"/>
        <end position="58"/>
    </location>
</feature>
<sequence length="75" mass="8580">MGYIDNLWNNRSTKPVLPVCHWQALTTVCIKNPLSTSTETQANPKKYPPRSDYIPNEEYPQLRLSQVGNMAKDDT</sequence>
<accession>A0A1C7N7N9</accession>
<dbReference type="Proteomes" id="UP000093000">
    <property type="component" value="Unassembled WGS sequence"/>
</dbReference>
<proteinExistence type="predicted"/>
<feature type="compositionally biased region" description="Polar residues" evidence="1">
    <location>
        <begin position="33"/>
        <end position="43"/>
    </location>
</feature>
<name>A0A1C7N7N9_9FUNG</name>
<reference evidence="2 3" key="1">
    <citation type="submission" date="2016-03" db="EMBL/GenBank/DDBJ databases">
        <title>Choanephora cucurbitarum.</title>
        <authorList>
            <person name="Min B."/>
            <person name="Park H."/>
            <person name="Park J.-H."/>
            <person name="Shin H.-D."/>
            <person name="Choi I.-G."/>
        </authorList>
    </citation>
    <scope>NUCLEOTIDE SEQUENCE [LARGE SCALE GENOMIC DNA]</scope>
    <source>
        <strain evidence="2 3">KUS-F28377</strain>
    </source>
</reference>
<evidence type="ECO:0000313" key="3">
    <source>
        <dbReference type="Proteomes" id="UP000093000"/>
    </source>
</evidence>
<gene>
    <name evidence="2" type="ORF">A0J61_06869</name>
</gene>
<comment type="caution">
    <text evidence="2">The sequence shown here is derived from an EMBL/GenBank/DDBJ whole genome shotgun (WGS) entry which is preliminary data.</text>
</comment>
<evidence type="ECO:0000313" key="2">
    <source>
        <dbReference type="EMBL" id="OBZ85081.1"/>
    </source>
</evidence>
<keyword evidence="3" id="KW-1185">Reference proteome</keyword>
<dbReference type="AlphaFoldDB" id="A0A1C7N7N9"/>
<dbReference type="InParanoid" id="A0A1C7N7N9"/>
<protein>
    <submittedName>
        <fullName evidence="2">Uncharacterized protein</fullName>
    </submittedName>
</protein>